<sequence>MFILRLACFCYVAMAAMLAAVAKPVVLNWNITYSTAQPDGKNSRRVIGVNGHWPPPPVYVDVGDTLTINAHNQLDEPTSLHTHGFFQNGTNHYDGAVGATECGIPPGGSYSYKMNVTQSGTYWIHSHYMAQYVDGLRTPLISRPSGGEHYKYDEEIVLMLEAWYNRESADIHDQLLSTSEATRVKPFLPVMLVNSRGGSNLNATKIKFTPGKKYRLRLLNVSGTGMIRFGIENHTLDVIELDGVDSEIKTVPSIQLSAGQRASVL</sequence>
<feature type="non-terminal residue" evidence="1">
    <location>
        <position position="265"/>
    </location>
</feature>
<reference evidence="1" key="1">
    <citation type="submission" date="2022-07" db="EMBL/GenBank/DDBJ databases">
        <title>Phylogenomic reconstructions and comparative analyses of Kickxellomycotina fungi.</title>
        <authorList>
            <person name="Reynolds N.K."/>
            <person name="Stajich J.E."/>
            <person name="Barry K."/>
            <person name="Grigoriev I.V."/>
            <person name="Crous P."/>
            <person name="Smith M.E."/>
        </authorList>
    </citation>
    <scope>NUCLEOTIDE SEQUENCE</scope>
    <source>
        <strain evidence="1">CBS 190363</strain>
    </source>
</reference>
<dbReference type="Proteomes" id="UP001139981">
    <property type="component" value="Unassembled WGS sequence"/>
</dbReference>
<gene>
    <name evidence="1" type="primary">FET3_5</name>
    <name evidence="1" type="ORF">IWW38_004085</name>
</gene>
<protein>
    <submittedName>
        <fullName evidence="1">Ferroxidase fet3</fullName>
    </submittedName>
</protein>
<name>A0ACC1M0K3_9FUNG</name>
<proteinExistence type="predicted"/>
<dbReference type="EMBL" id="JANBVB010001318">
    <property type="protein sequence ID" value="KAJ2890527.1"/>
    <property type="molecule type" value="Genomic_DNA"/>
</dbReference>
<comment type="caution">
    <text evidence="1">The sequence shown here is derived from an EMBL/GenBank/DDBJ whole genome shotgun (WGS) entry which is preliminary data.</text>
</comment>
<evidence type="ECO:0000313" key="1">
    <source>
        <dbReference type="EMBL" id="KAJ2890527.1"/>
    </source>
</evidence>
<keyword evidence="2" id="KW-1185">Reference proteome</keyword>
<accession>A0ACC1M0K3</accession>
<evidence type="ECO:0000313" key="2">
    <source>
        <dbReference type="Proteomes" id="UP001139981"/>
    </source>
</evidence>
<organism evidence="1 2">
    <name type="scientific">Coemansia aciculifera</name>
    <dbReference type="NCBI Taxonomy" id="417176"/>
    <lineage>
        <taxon>Eukaryota</taxon>
        <taxon>Fungi</taxon>
        <taxon>Fungi incertae sedis</taxon>
        <taxon>Zoopagomycota</taxon>
        <taxon>Kickxellomycotina</taxon>
        <taxon>Kickxellomycetes</taxon>
        <taxon>Kickxellales</taxon>
        <taxon>Kickxellaceae</taxon>
        <taxon>Coemansia</taxon>
    </lineage>
</organism>